<feature type="compositionally biased region" description="Basic and acidic residues" evidence="1">
    <location>
        <begin position="418"/>
        <end position="430"/>
    </location>
</feature>
<name>A0AAD5HCA3_UMBRA</name>
<feature type="region of interest" description="Disordered" evidence="1">
    <location>
        <begin position="159"/>
        <end position="327"/>
    </location>
</feature>
<dbReference type="RefSeq" id="XP_051443871.1">
    <property type="nucleotide sequence ID" value="XM_051589657.1"/>
</dbReference>
<feature type="compositionally biased region" description="Low complexity" evidence="1">
    <location>
        <begin position="260"/>
        <end position="292"/>
    </location>
</feature>
<feature type="compositionally biased region" description="Polar residues" evidence="1">
    <location>
        <begin position="431"/>
        <end position="453"/>
    </location>
</feature>
<accession>A0AAD5HCA3</accession>
<evidence type="ECO:0000313" key="2">
    <source>
        <dbReference type="EMBL" id="KAI8578867.1"/>
    </source>
</evidence>
<feature type="compositionally biased region" description="Polar residues" evidence="1">
    <location>
        <begin position="402"/>
        <end position="417"/>
    </location>
</feature>
<evidence type="ECO:0000313" key="3">
    <source>
        <dbReference type="Proteomes" id="UP001206595"/>
    </source>
</evidence>
<reference evidence="2" key="1">
    <citation type="submission" date="2021-06" db="EMBL/GenBank/DDBJ databases">
        <authorList>
            <consortium name="DOE Joint Genome Institute"/>
            <person name="Mondo S.J."/>
            <person name="Amses K.R."/>
            <person name="Simmons D.R."/>
            <person name="Longcore J.E."/>
            <person name="Seto K."/>
            <person name="Alves G.H."/>
            <person name="Bonds A.E."/>
            <person name="Quandt C.A."/>
            <person name="Davis W.J."/>
            <person name="Chang Y."/>
            <person name="Letcher P.M."/>
            <person name="Powell M.J."/>
            <person name="Kuo A."/>
            <person name="Labutti K."/>
            <person name="Pangilinan J."/>
            <person name="Andreopoulos W."/>
            <person name="Tritt A."/>
            <person name="Riley R."/>
            <person name="Hundley H."/>
            <person name="Johnson J."/>
            <person name="Lipzen A."/>
            <person name="Barry K."/>
            <person name="Berbee M.L."/>
            <person name="Buchler N.E."/>
            <person name="Grigoriev I.V."/>
            <person name="Spatafora J.W."/>
            <person name="Stajich J.E."/>
            <person name="James T.Y."/>
        </authorList>
    </citation>
    <scope>NUCLEOTIDE SEQUENCE</scope>
    <source>
        <strain evidence="2">AG</strain>
    </source>
</reference>
<feature type="compositionally biased region" description="Basic and acidic residues" evidence="1">
    <location>
        <begin position="491"/>
        <end position="511"/>
    </location>
</feature>
<feature type="compositionally biased region" description="Basic and acidic residues" evidence="1">
    <location>
        <begin position="191"/>
        <end position="207"/>
    </location>
</feature>
<dbReference type="EMBL" id="MU620925">
    <property type="protein sequence ID" value="KAI8578867.1"/>
    <property type="molecule type" value="Genomic_DNA"/>
</dbReference>
<sequence length="575" mass="64990">MSNVNGASGTSNVPSHQFTMYQGSISDRAMALASTTDDNDRDSIHSAESDDGGMHTPLHHMNPIQDYLNSSPLDHGPPELSTISEQYGDPSSPSQRASAVRNQQNLSSLSPLLKYETPRLARHRELSTVRALHDTSNTTGLNSHTQYSNSATSDLNLITPISKLPPKPTSSSHKSVTRRLRLSASLGPAERLVRKGDNSPSHREDARASPSAADIYKTWNRHSLDNLPPPLDPLETEIARSEPPRYVNTERTKQSAQSKLSAVNNSPDSSSPSELAISSSSTETTPETKTSPQPRKRIRTGMDDRAPSSSSNGYHPASSQTIIPKYLPENVTDRSALKDIIKSGKMDIPKLEDLRKQNNATTSYATTSIPTSLDTLYTRHNSPDLRSELQRENSIDKQFAHSRNSLPDSLTLNNTPDVKSRQYGDRRQLESTRFSNVSDYQTKDSTLSRNYMNEQERRALVRQQEQERLERAEREKERLERQEREKIERELERRERERRESEYRHDQEHNRKASGSGQSLQPPNARHMQDNQAPMPPPKAVPTPNWKTTLVGYFFFLLQKRYIQYHKVHKFNIAL</sequence>
<proteinExistence type="predicted"/>
<feature type="compositionally biased region" description="Polar residues" evidence="1">
    <location>
        <begin position="513"/>
        <end position="522"/>
    </location>
</feature>
<organism evidence="2 3">
    <name type="scientific">Umbelopsis ramanniana AG</name>
    <dbReference type="NCBI Taxonomy" id="1314678"/>
    <lineage>
        <taxon>Eukaryota</taxon>
        <taxon>Fungi</taxon>
        <taxon>Fungi incertae sedis</taxon>
        <taxon>Mucoromycota</taxon>
        <taxon>Mucoromycotina</taxon>
        <taxon>Umbelopsidomycetes</taxon>
        <taxon>Umbelopsidales</taxon>
        <taxon>Umbelopsidaceae</taxon>
        <taxon>Umbelopsis</taxon>
    </lineage>
</organism>
<protein>
    <submittedName>
        <fullName evidence="2">Uncharacterized protein</fullName>
    </submittedName>
</protein>
<feature type="region of interest" description="Disordered" evidence="1">
    <location>
        <begin position="402"/>
        <end position="455"/>
    </location>
</feature>
<feature type="compositionally biased region" description="Basic and acidic residues" evidence="1">
    <location>
        <begin position="237"/>
        <end position="253"/>
    </location>
</feature>
<reference evidence="2" key="2">
    <citation type="journal article" date="2022" name="Proc. Natl. Acad. Sci. U.S.A.">
        <title>Diploid-dominant life cycles characterize the early evolution of Fungi.</title>
        <authorList>
            <person name="Amses K.R."/>
            <person name="Simmons D.R."/>
            <person name="Longcore J.E."/>
            <person name="Mondo S.J."/>
            <person name="Seto K."/>
            <person name="Jeronimo G.H."/>
            <person name="Bonds A.E."/>
            <person name="Quandt C.A."/>
            <person name="Davis W.J."/>
            <person name="Chang Y."/>
            <person name="Federici B.A."/>
            <person name="Kuo A."/>
            <person name="LaButti K."/>
            <person name="Pangilinan J."/>
            <person name="Andreopoulos W."/>
            <person name="Tritt A."/>
            <person name="Riley R."/>
            <person name="Hundley H."/>
            <person name="Johnson J."/>
            <person name="Lipzen A."/>
            <person name="Barry K."/>
            <person name="Lang B.F."/>
            <person name="Cuomo C.A."/>
            <person name="Buchler N.E."/>
            <person name="Grigoriev I.V."/>
            <person name="Spatafora J.W."/>
            <person name="Stajich J.E."/>
            <person name="James T.Y."/>
        </authorList>
    </citation>
    <scope>NUCLEOTIDE SEQUENCE</scope>
    <source>
        <strain evidence="2">AG</strain>
    </source>
</reference>
<feature type="region of interest" description="Disordered" evidence="1">
    <location>
        <begin position="29"/>
        <end position="103"/>
    </location>
</feature>
<feature type="region of interest" description="Disordered" evidence="1">
    <location>
        <begin position="491"/>
        <end position="541"/>
    </location>
</feature>
<dbReference type="Proteomes" id="UP001206595">
    <property type="component" value="Unassembled WGS sequence"/>
</dbReference>
<feature type="compositionally biased region" description="Polar residues" evidence="1">
    <location>
        <begin position="81"/>
        <end position="103"/>
    </location>
</feature>
<dbReference type="AlphaFoldDB" id="A0AAD5HCA3"/>
<gene>
    <name evidence="2" type="ORF">K450DRAFT_244889</name>
</gene>
<keyword evidence="3" id="KW-1185">Reference proteome</keyword>
<dbReference type="GeneID" id="75915002"/>
<feature type="compositionally biased region" description="Polar residues" evidence="1">
    <location>
        <begin position="307"/>
        <end position="322"/>
    </location>
</feature>
<evidence type="ECO:0000256" key="1">
    <source>
        <dbReference type="SAM" id="MobiDB-lite"/>
    </source>
</evidence>
<comment type="caution">
    <text evidence="2">The sequence shown here is derived from an EMBL/GenBank/DDBJ whole genome shotgun (WGS) entry which is preliminary data.</text>
</comment>